<organism evidence="4 5">
    <name type="scientific">Planotetraspora mira</name>
    <dbReference type="NCBI Taxonomy" id="58121"/>
    <lineage>
        <taxon>Bacteria</taxon>
        <taxon>Bacillati</taxon>
        <taxon>Actinomycetota</taxon>
        <taxon>Actinomycetes</taxon>
        <taxon>Streptosporangiales</taxon>
        <taxon>Streptosporangiaceae</taxon>
        <taxon>Planotetraspora</taxon>
    </lineage>
</organism>
<keyword evidence="3" id="KW-0732">Signal</keyword>
<feature type="compositionally biased region" description="Low complexity" evidence="1">
    <location>
        <begin position="104"/>
        <end position="117"/>
    </location>
</feature>
<feature type="region of interest" description="Disordered" evidence="1">
    <location>
        <begin position="81"/>
        <end position="152"/>
    </location>
</feature>
<feature type="chain" id="PRO_5035181423" evidence="3">
    <location>
        <begin position="31"/>
        <end position="192"/>
    </location>
</feature>
<evidence type="ECO:0000313" key="4">
    <source>
        <dbReference type="EMBL" id="GII29000.1"/>
    </source>
</evidence>
<feature type="compositionally biased region" description="Pro residues" evidence="1">
    <location>
        <begin position="88"/>
        <end position="103"/>
    </location>
</feature>
<comment type="caution">
    <text evidence="4">The sequence shown here is derived from an EMBL/GenBank/DDBJ whole genome shotgun (WGS) entry which is preliminary data.</text>
</comment>
<evidence type="ECO:0000256" key="2">
    <source>
        <dbReference type="SAM" id="Phobius"/>
    </source>
</evidence>
<feature type="signal peptide" evidence="3">
    <location>
        <begin position="1"/>
        <end position="30"/>
    </location>
</feature>
<proteinExistence type="predicted"/>
<feature type="transmembrane region" description="Helical" evidence="2">
    <location>
        <begin position="170"/>
        <end position="191"/>
    </location>
</feature>
<feature type="compositionally biased region" description="Pro residues" evidence="1">
    <location>
        <begin position="133"/>
        <end position="142"/>
    </location>
</feature>
<keyword evidence="5" id="KW-1185">Reference proteome</keyword>
<dbReference type="RefSeq" id="WP_203953002.1">
    <property type="nucleotide sequence ID" value="NZ_BOOO01000013.1"/>
</dbReference>
<evidence type="ECO:0000313" key="5">
    <source>
        <dbReference type="Proteomes" id="UP000650628"/>
    </source>
</evidence>
<reference evidence="4 5" key="1">
    <citation type="submission" date="2021-01" db="EMBL/GenBank/DDBJ databases">
        <title>Whole genome shotgun sequence of Planotetraspora mira NBRC 15435.</title>
        <authorList>
            <person name="Komaki H."/>
            <person name="Tamura T."/>
        </authorList>
    </citation>
    <scope>NUCLEOTIDE SEQUENCE [LARGE SCALE GENOMIC DNA]</scope>
    <source>
        <strain evidence="4 5">NBRC 15435</strain>
    </source>
</reference>
<dbReference type="PRINTS" id="PR01217">
    <property type="entry name" value="PRICHEXTENSN"/>
</dbReference>
<keyword evidence="2" id="KW-0472">Membrane</keyword>
<keyword evidence="2" id="KW-0812">Transmembrane</keyword>
<protein>
    <submittedName>
        <fullName evidence="4">Uncharacterized protein</fullName>
    </submittedName>
</protein>
<gene>
    <name evidence="4" type="ORF">Pmi06nite_24420</name>
</gene>
<dbReference type="Proteomes" id="UP000650628">
    <property type="component" value="Unassembled WGS sequence"/>
</dbReference>
<dbReference type="AlphaFoldDB" id="A0A8J3X5Y3"/>
<sequence>MGFTRMLAVAGGTVAGFTLVAAGVALPAVAEPPPAPLVRADVKVKVGPQPPDNGGLGIGVCVDLHTLVRLKAEVGILAQPPCARSEPQPSPDPPPPRPSPSPSPTRRVSAPAPALARPAPPPPLPAVRQRTPTPKPPSPRPEPSTVTSAYPVRTPLAAPARRHRNPLGTIMVLVIFSTVIATAAGVAFAAFR</sequence>
<evidence type="ECO:0000256" key="3">
    <source>
        <dbReference type="SAM" id="SignalP"/>
    </source>
</evidence>
<keyword evidence="2" id="KW-1133">Transmembrane helix</keyword>
<dbReference type="EMBL" id="BOOO01000013">
    <property type="protein sequence ID" value="GII29000.1"/>
    <property type="molecule type" value="Genomic_DNA"/>
</dbReference>
<name>A0A8J3X5Y3_9ACTN</name>
<evidence type="ECO:0000256" key="1">
    <source>
        <dbReference type="SAM" id="MobiDB-lite"/>
    </source>
</evidence>
<accession>A0A8J3X5Y3</accession>